<dbReference type="InterPro" id="IPR029432">
    <property type="entry name" value="Gp28/Gp37-like_dom"/>
</dbReference>
<name>F9DR12_9BACL</name>
<comment type="caution">
    <text evidence="2">The sequence shown here is derived from an EMBL/GenBank/DDBJ whole genome shotgun (WGS) entry which is preliminary data.</text>
</comment>
<dbReference type="RefSeq" id="WP_009766109.1">
    <property type="nucleotide sequence ID" value="NZ_GL982997.1"/>
</dbReference>
<dbReference type="eggNOG" id="ENOG502Z9TX">
    <property type="taxonomic scope" value="Bacteria"/>
</dbReference>
<dbReference type="AlphaFoldDB" id="F9DR12"/>
<organism evidence="2 3">
    <name type="scientific">Sporosarcina newyorkensis 2681</name>
    <dbReference type="NCBI Taxonomy" id="1027292"/>
    <lineage>
        <taxon>Bacteria</taxon>
        <taxon>Bacillati</taxon>
        <taxon>Bacillota</taxon>
        <taxon>Bacilli</taxon>
        <taxon>Bacillales</taxon>
        <taxon>Caryophanaceae</taxon>
        <taxon>Sporosarcina</taxon>
    </lineage>
</organism>
<protein>
    <recommendedName>
        <fullName evidence="1">Gp28/Gp37-like domain-containing protein</fullName>
    </recommendedName>
</protein>
<proteinExistence type="predicted"/>
<accession>F9DR12</accession>
<sequence length="364" mass="41862">MKPIRILTEELDLLGEVDNYLSFSFSRNVHRPGEFQLVTNYRVQHADKLTINRLLMVGNDPMKIGIIRHKEIQLNENGEEILTVKGFQLGDILKQRITFPLTGAAYDVQDGPAESVMKHFVRRNCIELPDMAFPFLEIASDLKRGPSIEWQSRYKNLSEEIEAISRLTNIGWHIYPDLLIKRWIFDTYNGRNLSIEQTELPPVIFSTAFDNIRTQTMIDSVMGFRNQAVVGGQGEGAAREIALTELDASGLEKYVLFVDARDVMETSELYTRGEQQLKEHPHLVNLQSAILPHGPFRYQKDWDVGDLVTVEQVEWGLQLTTRVTEVQEIYERDGLELYVTFGNEVPTFADKTKQKIKDLFQSKR</sequence>
<dbReference type="OrthoDB" id="9255846at2"/>
<gene>
    <name evidence="2" type="ORF">HMPREF9372_1242</name>
</gene>
<evidence type="ECO:0000313" key="2">
    <source>
        <dbReference type="EMBL" id="EGQ26762.1"/>
    </source>
</evidence>
<dbReference type="EMBL" id="AFPZ01000033">
    <property type="protein sequence ID" value="EGQ26762.1"/>
    <property type="molecule type" value="Genomic_DNA"/>
</dbReference>
<dbReference type="Pfam" id="PF14594">
    <property type="entry name" value="Sipho_Gp37"/>
    <property type="match status" value="1"/>
</dbReference>
<evidence type="ECO:0000313" key="3">
    <source>
        <dbReference type="Proteomes" id="UP000005316"/>
    </source>
</evidence>
<dbReference type="HOGENOM" id="CLU_049006_0_0_9"/>
<dbReference type="Proteomes" id="UP000005316">
    <property type="component" value="Unassembled WGS sequence"/>
</dbReference>
<evidence type="ECO:0000259" key="1">
    <source>
        <dbReference type="Pfam" id="PF14594"/>
    </source>
</evidence>
<reference evidence="2 3" key="1">
    <citation type="submission" date="2011-04" db="EMBL/GenBank/DDBJ databases">
        <authorList>
            <person name="Muzny D."/>
            <person name="Qin X."/>
            <person name="Deng J."/>
            <person name="Jiang H."/>
            <person name="Liu Y."/>
            <person name="Qu J."/>
            <person name="Song X.-Z."/>
            <person name="Zhang L."/>
            <person name="Thornton R."/>
            <person name="Coyle M."/>
            <person name="Francisco L."/>
            <person name="Jackson L."/>
            <person name="Javaid M."/>
            <person name="Korchina V."/>
            <person name="Kovar C."/>
            <person name="Mata R."/>
            <person name="Mathew T."/>
            <person name="Ngo R."/>
            <person name="Nguyen L."/>
            <person name="Nguyen N."/>
            <person name="Okwuonu G."/>
            <person name="Ongeri F."/>
            <person name="Pham C."/>
            <person name="Simmons D."/>
            <person name="Wilczek-Boney K."/>
            <person name="Hale W."/>
            <person name="Jakkamsetti A."/>
            <person name="Pham P."/>
            <person name="Ruth R."/>
            <person name="San Lucas F."/>
            <person name="Warren J."/>
            <person name="Zhang J."/>
            <person name="Zhao Z."/>
            <person name="Zhou C."/>
            <person name="Zhu D."/>
            <person name="Lee S."/>
            <person name="Bess C."/>
            <person name="Blankenburg K."/>
            <person name="Forbes L."/>
            <person name="Fu Q."/>
            <person name="Gubbala S."/>
            <person name="Hirani K."/>
            <person name="Jayaseelan J.C."/>
            <person name="Lara F."/>
            <person name="Munidasa M."/>
            <person name="Palculict T."/>
            <person name="Patil S."/>
            <person name="Pu L.-L."/>
            <person name="Saada N."/>
            <person name="Tang L."/>
            <person name="Weissenberger G."/>
            <person name="Zhu Y."/>
            <person name="Hemphill L."/>
            <person name="Shang Y."/>
            <person name="Youmans B."/>
            <person name="Ayvaz T."/>
            <person name="Ross M."/>
            <person name="Santibanez J."/>
            <person name="Aqrawi P."/>
            <person name="Gross S."/>
            <person name="Joshi V."/>
            <person name="Fowler G."/>
            <person name="Nazareth L."/>
            <person name="Reid J."/>
            <person name="Worley K."/>
            <person name="Petrosino J."/>
            <person name="Highlander S."/>
            <person name="Gibbs R."/>
        </authorList>
    </citation>
    <scope>NUCLEOTIDE SEQUENCE [LARGE SCALE GENOMIC DNA]</scope>
    <source>
        <strain evidence="2 3">2681</strain>
    </source>
</reference>
<feature type="domain" description="Gp28/Gp37-like" evidence="1">
    <location>
        <begin position="3"/>
        <end position="343"/>
    </location>
</feature>